<dbReference type="GO" id="GO:0046820">
    <property type="term" value="F:4-amino-4-deoxychorismate synthase activity"/>
    <property type="evidence" value="ECO:0007669"/>
    <property type="project" value="UniProtKB-EC"/>
</dbReference>
<keyword evidence="3" id="KW-0808">Transferase</keyword>
<dbReference type="PANTHER" id="PTHR11236">
    <property type="entry name" value="AMINOBENZOATE/ANTHRANILATE SYNTHASE"/>
    <property type="match status" value="1"/>
</dbReference>
<feature type="domain" description="Anthranilate synthase component I N-terminal" evidence="2">
    <location>
        <begin position="31"/>
        <end position="159"/>
    </location>
</feature>
<dbReference type="EC" id="2.6.1.85" evidence="3"/>
<organism evidence="3">
    <name type="scientific">hydrothermal vent metagenome</name>
    <dbReference type="NCBI Taxonomy" id="652676"/>
    <lineage>
        <taxon>unclassified sequences</taxon>
        <taxon>metagenomes</taxon>
        <taxon>ecological metagenomes</taxon>
    </lineage>
</organism>
<dbReference type="InterPro" id="IPR015890">
    <property type="entry name" value="Chorismate_C"/>
</dbReference>
<dbReference type="PRINTS" id="PR00095">
    <property type="entry name" value="ANTSNTHASEI"/>
</dbReference>
<dbReference type="InterPro" id="IPR006805">
    <property type="entry name" value="Anth_synth_I_N"/>
</dbReference>
<accession>A0A3B0WA39</accession>
<gene>
    <name evidence="3" type="ORF">MNBD_GAMMA05-561</name>
</gene>
<reference evidence="3" key="1">
    <citation type="submission" date="2018-06" db="EMBL/GenBank/DDBJ databases">
        <authorList>
            <person name="Zhirakovskaya E."/>
        </authorList>
    </citation>
    <scope>NUCLEOTIDE SEQUENCE</scope>
</reference>
<dbReference type="PANTHER" id="PTHR11236:SF9">
    <property type="entry name" value="ANTHRANILATE SYNTHASE COMPONENT 1"/>
    <property type="match status" value="1"/>
</dbReference>
<name>A0A3B0WA39_9ZZZZ</name>
<evidence type="ECO:0000313" key="3">
    <source>
        <dbReference type="EMBL" id="VAW52788.1"/>
    </source>
</evidence>
<dbReference type="InterPro" id="IPR019999">
    <property type="entry name" value="Anth_synth_I-like"/>
</dbReference>
<dbReference type="Gene3D" id="3.60.120.10">
    <property type="entry name" value="Anthranilate synthase"/>
    <property type="match status" value="1"/>
</dbReference>
<sequence>MSYQTRLLSSAESEQQKLPNLTAFNHSDPQRYPYLLLSSARKQNNSQFDILIACPQSVLTLNADKTLSFDEQTESNQLIDADSGFFYQLEKLYQQEKQGNASNASGLPFTGGWFVYLAYEMAQEIEPRLALPNLPDTQPLAVAARCPAAIIIDKKNKQCLAVAETKYAYLLDVIEQDYRQLSQCDMAESKIQLESLVESEESLYLNQVKKIKQYILDGDIFQANLSRLWQAKLKQNIGDFELLNTLARHNPSSFAAMACLQNMTIISSSPERLVSLKNGIVETRPIAGTRPRDADQESDEALARELLAHPKEQAEHIMLIDLERNDLGRVCRPGSIEVNELMTLESWQHVHHIVSNVRGELKSDKSPIDVLRAVFPGGTITGCPKVRCIEILAELEQQARGAYTGSLGYINRNGSMDFNILIRTMVREGDKITFRAGGGIVNDSIAEKELEETRAKAKGLLKIFQ</sequence>
<evidence type="ECO:0000259" key="2">
    <source>
        <dbReference type="Pfam" id="PF04715"/>
    </source>
</evidence>
<dbReference type="Pfam" id="PF04715">
    <property type="entry name" value="Anth_synt_I_N"/>
    <property type="match status" value="1"/>
</dbReference>
<dbReference type="AlphaFoldDB" id="A0A3B0WA39"/>
<dbReference type="Pfam" id="PF00425">
    <property type="entry name" value="Chorismate_bind"/>
    <property type="match status" value="1"/>
</dbReference>
<protein>
    <submittedName>
        <fullName evidence="3">Para-aminobenzoate synthase, aminase component</fullName>
        <ecNumber evidence="3">2.6.1.85</ecNumber>
    </submittedName>
</protein>
<dbReference type="NCBIfam" id="NF006563">
    <property type="entry name" value="PRK09070.1"/>
    <property type="match status" value="1"/>
</dbReference>
<dbReference type="SUPFAM" id="SSF56322">
    <property type="entry name" value="ADC synthase"/>
    <property type="match status" value="1"/>
</dbReference>
<dbReference type="EMBL" id="UOFE01000030">
    <property type="protein sequence ID" value="VAW52788.1"/>
    <property type="molecule type" value="Genomic_DNA"/>
</dbReference>
<keyword evidence="3" id="KW-0032">Aminotransferase</keyword>
<dbReference type="InterPro" id="IPR005801">
    <property type="entry name" value="ADC_synthase"/>
</dbReference>
<evidence type="ECO:0000259" key="1">
    <source>
        <dbReference type="Pfam" id="PF00425"/>
    </source>
</evidence>
<proteinExistence type="predicted"/>
<feature type="domain" description="Chorismate-utilising enzyme C-terminal" evidence="1">
    <location>
        <begin position="203"/>
        <end position="456"/>
    </location>
</feature>
<dbReference type="GO" id="GO:0000162">
    <property type="term" value="P:L-tryptophan biosynthetic process"/>
    <property type="evidence" value="ECO:0007669"/>
    <property type="project" value="TreeGrafter"/>
</dbReference>